<evidence type="ECO:0000313" key="4">
    <source>
        <dbReference type="Proteomes" id="UP000051862"/>
    </source>
</evidence>
<evidence type="ECO:0000313" key="3">
    <source>
        <dbReference type="EMBL" id="SEW03738.1"/>
    </source>
</evidence>
<organism evidence="2 4">
    <name type="scientific">Thermococcus thioreducens</name>
    <dbReference type="NCBI Taxonomy" id="277988"/>
    <lineage>
        <taxon>Archaea</taxon>
        <taxon>Methanobacteriati</taxon>
        <taxon>Methanobacteriota</taxon>
        <taxon>Thermococci</taxon>
        <taxon>Thermococcales</taxon>
        <taxon>Thermococcaceae</taxon>
        <taxon>Thermococcus</taxon>
    </lineage>
</organism>
<dbReference type="RefSeq" id="WP_055429245.1">
    <property type="nucleotide sequence ID" value="NZ_CP015105.1"/>
</dbReference>
<dbReference type="Proteomes" id="UP000182125">
    <property type="component" value="Unassembled WGS sequence"/>
</dbReference>
<evidence type="ECO:0008006" key="7">
    <source>
        <dbReference type="Google" id="ProtNLM"/>
    </source>
</evidence>
<dbReference type="EMBL" id="LIXN01000007">
    <property type="protein sequence ID" value="KQH82661.1"/>
    <property type="molecule type" value="Genomic_DNA"/>
</dbReference>
<name>A0A0Q2QRP0_9EURY</name>
<dbReference type="AlphaFoldDB" id="A0A0Q2QRP0"/>
<keyword evidence="6" id="KW-1185">Reference proteome</keyword>
<protein>
    <recommendedName>
        <fullName evidence="7">Nucleotidyltransferase</fullName>
    </recommendedName>
</protein>
<dbReference type="EMBL" id="FOIW01000002">
    <property type="protein sequence ID" value="SEW03738.1"/>
    <property type="molecule type" value="Genomic_DNA"/>
</dbReference>
<proteinExistence type="predicted"/>
<evidence type="ECO:0000313" key="1">
    <source>
        <dbReference type="EMBL" id="ASJ11597.1"/>
    </source>
</evidence>
<reference evidence="2 4" key="1">
    <citation type="submission" date="2015-08" db="EMBL/GenBank/DDBJ databases">
        <title>Thermococcus thioreducens DSM 14981 genome sequencing.</title>
        <authorList>
            <person name="Hong S.-J."/>
            <person name="Kim M.-C."/>
            <person name="Shin J.-H."/>
        </authorList>
    </citation>
    <scope>NUCLEOTIDE SEQUENCE [LARGE SCALE GENOMIC DNA]</scope>
    <source>
        <strain evidence="2 4">DSM 14981</strain>
    </source>
</reference>
<gene>
    <name evidence="1" type="ORF">A3L14_01250</name>
    <name evidence="2" type="ORF">AMR53_05185</name>
    <name evidence="3" type="ORF">SAMN05216170_1179</name>
</gene>
<dbReference type="Proteomes" id="UP000250136">
    <property type="component" value="Chromosome"/>
</dbReference>
<evidence type="ECO:0000313" key="6">
    <source>
        <dbReference type="Proteomes" id="UP000250136"/>
    </source>
</evidence>
<dbReference type="EMBL" id="CP015105">
    <property type="protein sequence ID" value="ASJ11597.1"/>
    <property type="molecule type" value="Genomic_DNA"/>
</dbReference>
<reference evidence="3 5" key="3">
    <citation type="submission" date="2016-10" db="EMBL/GenBank/DDBJ databases">
        <authorList>
            <person name="de Groot N.N."/>
        </authorList>
    </citation>
    <scope>NUCLEOTIDE SEQUENCE [LARGE SCALE GENOMIC DNA]</scope>
    <source>
        <strain evidence="3 5">OGL-20</strain>
    </source>
</reference>
<evidence type="ECO:0000313" key="2">
    <source>
        <dbReference type="EMBL" id="KQH82661.1"/>
    </source>
</evidence>
<dbReference type="PATRIC" id="fig|277988.4.peg.1083"/>
<sequence>MRGIKDATADVDVVVENVRVLGFLDEVLTNPSPELKVGQGVRVIYVKRVAHEYKVKLGAFSVYKKLDPEMRDFNLDVFVKRVLGGLTLSEGMKTRSALPSEFKDFRALKVRLMSLEDIFLFKGVTSLGRAKDIDDLLRLLEHGVDFEVMLGELNHQRTIIEPERFEWLVGLLYEKSLILRDILAEKGLRSRGLDKFIKVLKLSFV</sequence>
<evidence type="ECO:0000313" key="5">
    <source>
        <dbReference type="Proteomes" id="UP000182125"/>
    </source>
</evidence>
<reference evidence="1 6" key="2">
    <citation type="submission" date="2016-04" db="EMBL/GenBank/DDBJ databases">
        <title>Complete genome sequence of Thermococcus thioreducens type strain OGL-20P.</title>
        <authorList>
            <person name="Oger P.M."/>
        </authorList>
    </citation>
    <scope>NUCLEOTIDE SEQUENCE [LARGE SCALE GENOMIC DNA]</scope>
    <source>
        <strain evidence="1 6">OGL-20P</strain>
    </source>
</reference>
<dbReference type="GeneID" id="33333003"/>
<accession>A0A0Q2QRP0</accession>
<dbReference type="KEGG" id="ttd:A3L14_01250"/>
<dbReference type="Proteomes" id="UP000051862">
    <property type="component" value="Unassembled WGS sequence"/>
</dbReference>